<dbReference type="KEGG" id="ipa:Isop_1854"/>
<proteinExistence type="inferred from homology"/>
<keyword evidence="6" id="KW-1185">Reference proteome</keyword>
<dbReference type="STRING" id="575540.Isop_1854"/>
<dbReference type="Proteomes" id="UP000008631">
    <property type="component" value="Chromosome"/>
</dbReference>
<dbReference type="RefSeq" id="WP_013564723.1">
    <property type="nucleotide sequence ID" value="NC_014962.1"/>
</dbReference>
<dbReference type="PANTHER" id="PTHR22604">
    <property type="entry name" value="OXIDOREDUCTASES"/>
    <property type="match status" value="1"/>
</dbReference>
<evidence type="ECO:0000313" key="6">
    <source>
        <dbReference type="Proteomes" id="UP000008631"/>
    </source>
</evidence>
<dbReference type="eggNOG" id="COG0673">
    <property type="taxonomic scope" value="Bacteria"/>
</dbReference>
<dbReference type="AlphaFoldDB" id="E8R203"/>
<evidence type="ECO:0000256" key="1">
    <source>
        <dbReference type="ARBA" id="ARBA00010928"/>
    </source>
</evidence>
<dbReference type="SUPFAM" id="SSF51735">
    <property type="entry name" value="NAD(P)-binding Rossmann-fold domains"/>
    <property type="match status" value="1"/>
</dbReference>
<dbReference type="PANTHER" id="PTHR22604:SF105">
    <property type="entry name" value="TRANS-1,2-DIHYDROBENZENE-1,2-DIOL DEHYDROGENASE"/>
    <property type="match status" value="1"/>
</dbReference>
<name>E8R203_ISOPI</name>
<comment type="similarity">
    <text evidence="1">Belongs to the Gfo/Idh/MocA family.</text>
</comment>
<evidence type="ECO:0000256" key="2">
    <source>
        <dbReference type="ARBA" id="ARBA00023002"/>
    </source>
</evidence>
<dbReference type="InterPro" id="IPR000683">
    <property type="entry name" value="Gfo/Idh/MocA-like_OxRdtase_N"/>
</dbReference>
<dbReference type="HOGENOM" id="CLU_023194_5_0_0"/>
<dbReference type="GO" id="GO:0016491">
    <property type="term" value="F:oxidoreductase activity"/>
    <property type="evidence" value="ECO:0007669"/>
    <property type="project" value="UniProtKB-KW"/>
</dbReference>
<dbReference type="Gene3D" id="3.40.50.720">
    <property type="entry name" value="NAD(P)-binding Rossmann-like Domain"/>
    <property type="match status" value="1"/>
</dbReference>
<accession>E8R203</accession>
<keyword evidence="2" id="KW-0560">Oxidoreductase</keyword>
<feature type="domain" description="Gfo/Idh/MocA-like oxidoreductase N-terminal" evidence="3">
    <location>
        <begin position="8"/>
        <end position="126"/>
    </location>
</feature>
<evidence type="ECO:0000313" key="5">
    <source>
        <dbReference type="EMBL" id="ADV62435.1"/>
    </source>
</evidence>
<organism evidence="5 6">
    <name type="scientific">Isosphaera pallida (strain ATCC 43644 / DSM 9630 / IS1B)</name>
    <dbReference type="NCBI Taxonomy" id="575540"/>
    <lineage>
        <taxon>Bacteria</taxon>
        <taxon>Pseudomonadati</taxon>
        <taxon>Planctomycetota</taxon>
        <taxon>Planctomycetia</taxon>
        <taxon>Isosphaerales</taxon>
        <taxon>Isosphaeraceae</taxon>
        <taxon>Isosphaera</taxon>
    </lineage>
</organism>
<dbReference type="InParanoid" id="E8R203"/>
<dbReference type="GO" id="GO:0000166">
    <property type="term" value="F:nucleotide binding"/>
    <property type="evidence" value="ECO:0007669"/>
    <property type="project" value="InterPro"/>
</dbReference>
<dbReference type="Pfam" id="PF01408">
    <property type="entry name" value="GFO_IDH_MocA"/>
    <property type="match status" value="1"/>
</dbReference>
<dbReference type="InterPro" id="IPR055170">
    <property type="entry name" value="GFO_IDH_MocA-like_dom"/>
</dbReference>
<dbReference type="Pfam" id="PF22725">
    <property type="entry name" value="GFO_IDH_MocA_C3"/>
    <property type="match status" value="1"/>
</dbReference>
<sequence>MESTRIYRWGILGAARISRRGLIPGIRETHRGLLHALASKRPGVARSWALEFGIPRAYGSYRELIDDPEIDVVYVPLANDEHLPWVMAAADAGKSILCEKPLALHTEQAEAMAEHCAQRGVLLMEAFMWRHQPRTLELLRLVRGGKLGDLRLVNASFSFPIDPNDWRLDPTKGGGALWDVGCYGVNCARLFAGCEPHAVHARAVWSKPLHGVDLTLAATLAFPNQVVAQIDCSFEQPYRCRYELVGTKGSLEVPDAFLPRDKSLALLRAVEREIPTELTFDNRNQYGLMAESFHVSLDQNKLIEPAENGVEQMKVLDALLQSARQVGQMVLIS</sequence>
<dbReference type="SUPFAM" id="SSF55347">
    <property type="entry name" value="Glyceraldehyde-3-phosphate dehydrogenase-like, C-terminal domain"/>
    <property type="match status" value="1"/>
</dbReference>
<dbReference type="EMBL" id="CP002353">
    <property type="protein sequence ID" value="ADV62435.1"/>
    <property type="molecule type" value="Genomic_DNA"/>
</dbReference>
<reference evidence="5 6" key="2">
    <citation type="journal article" date="2011" name="Stand. Genomic Sci.">
        <title>Complete genome sequence of Isosphaera pallida type strain (IS1B).</title>
        <authorList>
            <consortium name="US DOE Joint Genome Institute (JGI-PGF)"/>
            <person name="Goker M."/>
            <person name="Cleland D."/>
            <person name="Saunders E."/>
            <person name="Lapidus A."/>
            <person name="Nolan M."/>
            <person name="Lucas S."/>
            <person name="Hammon N."/>
            <person name="Deshpande S."/>
            <person name="Cheng J.F."/>
            <person name="Tapia R."/>
            <person name="Han C."/>
            <person name="Goodwin L."/>
            <person name="Pitluck S."/>
            <person name="Liolios K."/>
            <person name="Pagani I."/>
            <person name="Ivanova N."/>
            <person name="Mavromatis K."/>
            <person name="Pati A."/>
            <person name="Chen A."/>
            <person name="Palaniappan K."/>
            <person name="Land M."/>
            <person name="Hauser L."/>
            <person name="Chang Y.J."/>
            <person name="Jeffries C.D."/>
            <person name="Detter J.C."/>
            <person name="Beck B."/>
            <person name="Woyke T."/>
            <person name="Bristow J."/>
            <person name="Eisen J.A."/>
            <person name="Markowitz V."/>
            <person name="Hugenholtz P."/>
            <person name="Kyrpides N.C."/>
            <person name="Klenk H.P."/>
        </authorList>
    </citation>
    <scope>NUCLEOTIDE SEQUENCE [LARGE SCALE GENOMIC DNA]</scope>
    <source>
        <strain evidence="6">ATCC 43644 / DSM 9630 / IS1B</strain>
    </source>
</reference>
<protein>
    <submittedName>
        <fullName evidence="5">Oxidoreductase domain protein</fullName>
    </submittedName>
</protein>
<evidence type="ECO:0000259" key="3">
    <source>
        <dbReference type="Pfam" id="PF01408"/>
    </source>
</evidence>
<gene>
    <name evidence="5" type="ordered locus">Isop_1854</name>
</gene>
<dbReference type="Gene3D" id="3.30.360.10">
    <property type="entry name" value="Dihydrodipicolinate Reductase, domain 2"/>
    <property type="match status" value="1"/>
</dbReference>
<reference key="1">
    <citation type="submission" date="2010-11" db="EMBL/GenBank/DDBJ databases">
        <title>The complete sequence of chromosome of Isophaera pallida ATCC 43644.</title>
        <authorList>
            <consortium name="US DOE Joint Genome Institute (JGI-PGF)"/>
            <person name="Lucas S."/>
            <person name="Copeland A."/>
            <person name="Lapidus A."/>
            <person name="Bruce D."/>
            <person name="Goodwin L."/>
            <person name="Pitluck S."/>
            <person name="Kyrpides N."/>
            <person name="Mavromatis K."/>
            <person name="Pagani I."/>
            <person name="Ivanova N."/>
            <person name="Saunders E."/>
            <person name="Brettin T."/>
            <person name="Detter J.C."/>
            <person name="Han C."/>
            <person name="Tapia R."/>
            <person name="Land M."/>
            <person name="Hauser L."/>
            <person name="Markowitz V."/>
            <person name="Cheng J.-F."/>
            <person name="Hugenholtz P."/>
            <person name="Woyke T."/>
            <person name="Wu D."/>
            <person name="Eisen J.A."/>
        </authorList>
    </citation>
    <scope>NUCLEOTIDE SEQUENCE</scope>
    <source>
        <strain>ATCC 43644</strain>
    </source>
</reference>
<dbReference type="InterPro" id="IPR036291">
    <property type="entry name" value="NAD(P)-bd_dom_sf"/>
</dbReference>
<evidence type="ECO:0000259" key="4">
    <source>
        <dbReference type="Pfam" id="PF22725"/>
    </source>
</evidence>
<dbReference type="InterPro" id="IPR050984">
    <property type="entry name" value="Gfo/Idh/MocA_domain"/>
</dbReference>
<dbReference type="OrthoDB" id="9783105at2"/>
<feature type="domain" description="GFO/IDH/MocA-like oxidoreductase" evidence="4">
    <location>
        <begin position="137"/>
        <end position="252"/>
    </location>
</feature>